<comment type="caution">
    <text evidence="2">The sequence shown here is derived from an EMBL/GenBank/DDBJ whole genome shotgun (WGS) entry which is preliminary data.</text>
</comment>
<sequence length="257" mass="29415">MKQHYFLNVMVAIFVSLVFSYPLQAKQFKILVFSKTDGFHHVSINQAITSLKDMSEKHHFAMDWQEDAQVFNPDNLAKYDAVMFLLTTGDVLNLQQQEAFEQFIKSGKGYIGVHSASDTEYEWSWYGKLVGRQFHIHPKIQTAELSVIDRSFPGVETIPDVSLWTDEWYEFGPELSPNLNYILSINEKTYSAQADWGRVKGEGMGDFHPIAWYQEIDGGRAFYTGLGHLAAMYKNTAFQEHLYGGIYWAATGKGIRN</sequence>
<dbReference type="RefSeq" id="WP_008845467.1">
    <property type="nucleotide sequence ID" value="NZ_BAEN01000059.1"/>
</dbReference>
<dbReference type="InterPro" id="IPR029062">
    <property type="entry name" value="Class_I_gatase-like"/>
</dbReference>
<dbReference type="EMBL" id="BAEN01000059">
    <property type="protein sequence ID" value="GAC15662.1"/>
    <property type="molecule type" value="Genomic_DNA"/>
</dbReference>
<dbReference type="eggNOG" id="COG3828">
    <property type="taxonomic scope" value="Bacteria"/>
</dbReference>
<dbReference type="SUPFAM" id="SSF52317">
    <property type="entry name" value="Class I glutamine amidotransferase-like"/>
    <property type="match status" value="1"/>
</dbReference>
<protein>
    <submittedName>
        <fullName evidence="2">Sigma-70 factor</fullName>
    </submittedName>
</protein>
<proteinExistence type="predicted"/>
<organism evidence="2 3">
    <name type="scientific">Aliiglaciecola lipolytica E3</name>
    <dbReference type="NCBI Taxonomy" id="1127673"/>
    <lineage>
        <taxon>Bacteria</taxon>
        <taxon>Pseudomonadati</taxon>
        <taxon>Pseudomonadota</taxon>
        <taxon>Gammaproteobacteria</taxon>
        <taxon>Alteromonadales</taxon>
        <taxon>Alteromonadaceae</taxon>
        <taxon>Aliiglaciecola</taxon>
    </lineage>
</organism>
<gene>
    <name evidence="2" type="ORF">GLIP_3041</name>
</gene>
<feature type="domain" description="ThuA-like" evidence="1">
    <location>
        <begin position="29"/>
        <end position="249"/>
    </location>
</feature>
<dbReference type="OrthoDB" id="338827at2"/>
<reference evidence="2 3" key="1">
    <citation type="journal article" date="2017" name="Antonie Van Leeuwenhoek">
        <title>Rhizobium rhizosphaerae sp. nov., a novel species isolated from rice rhizosphere.</title>
        <authorList>
            <person name="Zhao J.J."/>
            <person name="Zhang J."/>
            <person name="Zhang R.J."/>
            <person name="Zhang C.W."/>
            <person name="Yin H.Q."/>
            <person name="Zhang X.X."/>
        </authorList>
    </citation>
    <scope>NUCLEOTIDE SEQUENCE [LARGE SCALE GENOMIC DNA]</scope>
    <source>
        <strain evidence="2 3">E3</strain>
    </source>
</reference>
<dbReference type="Pfam" id="PF06283">
    <property type="entry name" value="ThuA"/>
    <property type="match status" value="1"/>
</dbReference>
<dbReference type="PANTHER" id="PTHR40469">
    <property type="entry name" value="SECRETED GLYCOSYL HYDROLASE"/>
    <property type="match status" value="1"/>
</dbReference>
<dbReference type="Gene3D" id="3.40.50.880">
    <property type="match status" value="1"/>
</dbReference>
<accession>K6YBT8</accession>
<name>K6YBT8_9ALTE</name>
<keyword evidence="3" id="KW-1185">Reference proteome</keyword>
<dbReference type="STRING" id="1127673.GLIP_3041"/>
<dbReference type="Proteomes" id="UP000006334">
    <property type="component" value="Unassembled WGS sequence"/>
</dbReference>
<evidence type="ECO:0000313" key="3">
    <source>
        <dbReference type="Proteomes" id="UP000006334"/>
    </source>
</evidence>
<evidence type="ECO:0000259" key="1">
    <source>
        <dbReference type="Pfam" id="PF06283"/>
    </source>
</evidence>
<evidence type="ECO:0000313" key="2">
    <source>
        <dbReference type="EMBL" id="GAC15662.1"/>
    </source>
</evidence>
<dbReference type="AlphaFoldDB" id="K6YBT8"/>
<dbReference type="InterPro" id="IPR029010">
    <property type="entry name" value="ThuA-like"/>
</dbReference>
<dbReference type="PANTHER" id="PTHR40469:SF2">
    <property type="entry name" value="GALACTOSE-BINDING DOMAIN-LIKE SUPERFAMILY PROTEIN"/>
    <property type="match status" value="1"/>
</dbReference>